<keyword evidence="3" id="KW-0813">Transport</keyword>
<dbReference type="PANTHER" id="PTHR30026">
    <property type="entry name" value="OUTER MEMBRANE PROTEIN TOLC"/>
    <property type="match status" value="1"/>
</dbReference>
<keyword evidence="4" id="KW-1134">Transmembrane beta strand</keyword>
<accession>A0A1W6LMB1</accession>
<dbReference type="RefSeq" id="WP_085755561.1">
    <property type="nucleotide sequence ID" value="NZ_CP021023.1"/>
</dbReference>
<dbReference type="Pfam" id="PF02321">
    <property type="entry name" value="OEP"/>
    <property type="match status" value="2"/>
</dbReference>
<evidence type="ECO:0000256" key="6">
    <source>
        <dbReference type="ARBA" id="ARBA00023136"/>
    </source>
</evidence>
<dbReference type="KEGG" id="pbp:STSP1_01277"/>
<dbReference type="AlphaFoldDB" id="A0A1W6LMB1"/>
<evidence type="ECO:0000256" key="5">
    <source>
        <dbReference type="ARBA" id="ARBA00022692"/>
    </source>
</evidence>
<dbReference type="EMBL" id="CP021023">
    <property type="protein sequence ID" value="ARN56884.1"/>
    <property type="molecule type" value="Genomic_DNA"/>
</dbReference>
<dbReference type="PANTHER" id="PTHR30026:SF20">
    <property type="entry name" value="OUTER MEMBRANE PROTEIN TOLC"/>
    <property type="match status" value="1"/>
</dbReference>
<dbReference type="Gene3D" id="1.20.1600.10">
    <property type="entry name" value="Outer membrane efflux proteins (OEP)"/>
    <property type="match status" value="1"/>
</dbReference>
<feature type="chain" id="PRO_5012325854" evidence="8">
    <location>
        <begin position="20"/>
        <end position="441"/>
    </location>
</feature>
<evidence type="ECO:0000256" key="3">
    <source>
        <dbReference type="ARBA" id="ARBA00022448"/>
    </source>
</evidence>
<dbReference type="InterPro" id="IPR051906">
    <property type="entry name" value="TolC-like"/>
</dbReference>
<comment type="subcellular location">
    <subcellularLocation>
        <location evidence="1">Cell outer membrane</location>
    </subcellularLocation>
</comment>
<evidence type="ECO:0000313" key="10">
    <source>
        <dbReference type="Proteomes" id="UP000193334"/>
    </source>
</evidence>
<dbReference type="STRING" id="1941349.STSP1_01277"/>
<evidence type="ECO:0000256" key="4">
    <source>
        <dbReference type="ARBA" id="ARBA00022452"/>
    </source>
</evidence>
<evidence type="ECO:0000256" key="7">
    <source>
        <dbReference type="ARBA" id="ARBA00023237"/>
    </source>
</evidence>
<name>A0A1W6LMB1_9BACT</name>
<dbReference type="GO" id="GO:1990281">
    <property type="term" value="C:efflux pump complex"/>
    <property type="evidence" value="ECO:0007669"/>
    <property type="project" value="TreeGrafter"/>
</dbReference>
<dbReference type="GO" id="GO:0015288">
    <property type="term" value="F:porin activity"/>
    <property type="evidence" value="ECO:0007669"/>
    <property type="project" value="TreeGrafter"/>
</dbReference>
<gene>
    <name evidence="9" type="primary">bepC</name>
    <name evidence="9" type="ORF">STSP1_01277</name>
</gene>
<evidence type="ECO:0000256" key="8">
    <source>
        <dbReference type="SAM" id="SignalP"/>
    </source>
</evidence>
<keyword evidence="6" id="KW-0472">Membrane</keyword>
<comment type="similarity">
    <text evidence="2">Belongs to the outer membrane factor (OMF) (TC 1.B.17) family.</text>
</comment>
<organism evidence="9 10">
    <name type="scientific">Sedimentisphaera salicampi</name>
    <dbReference type="NCBI Taxonomy" id="1941349"/>
    <lineage>
        <taxon>Bacteria</taxon>
        <taxon>Pseudomonadati</taxon>
        <taxon>Planctomycetota</taxon>
        <taxon>Phycisphaerae</taxon>
        <taxon>Sedimentisphaerales</taxon>
        <taxon>Sedimentisphaeraceae</taxon>
        <taxon>Sedimentisphaera</taxon>
    </lineage>
</organism>
<dbReference type="InterPro" id="IPR003423">
    <property type="entry name" value="OMP_efflux"/>
</dbReference>
<dbReference type="Proteomes" id="UP000193334">
    <property type="component" value="Chromosome"/>
</dbReference>
<sequence precursor="true">MKKNISAILILTASLFAAGSDFELPAGSLTLEKACKTALDNNPQIDAALDRIKAAEAIVKQAKAANYPSVKGGAGYQALNSAEEPGWAPYTHQREAFNEKSLSLEASYLLFDGFGRKAAILESKSYSKSQSQRLYDTRRLLLEAVSSAFYRAQLAVENMVIARQNRNFNKLLEKDAEKKLAAQTIAASEAMNFSVKALKAETDFLQAKKNFRVIAAALAELLAVPGSELPKEMYPIRSSKDVKSKELTTEKLIAQSLRSRPDLEAIDYQIEAGRQNIKKQKADYAPEIAIVAGVDYSKTNAGDYDQDEYTSYIGVNAVWQLYTGGARSGKVNQARSELSQLKQQKTLKVLSIQSSVRQAVEKAEINYQTCLRNQKIYELSKKIRDDVEKSYKAGAVSLTRLNEAQTDMVNAAGALETSKIQYRISLIELNSQTGEILKQFE</sequence>
<protein>
    <submittedName>
        <fullName evidence="9">Outer membrane efflux protein BepC</fullName>
    </submittedName>
</protein>
<feature type="signal peptide" evidence="8">
    <location>
        <begin position="1"/>
        <end position="19"/>
    </location>
</feature>
<dbReference type="GO" id="GO:0015562">
    <property type="term" value="F:efflux transmembrane transporter activity"/>
    <property type="evidence" value="ECO:0007669"/>
    <property type="project" value="InterPro"/>
</dbReference>
<evidence type="ECO:0000256" key="1">
    <source>
        <dbReference type="ARBA" id="ARBA00004442"/>
    </source>
</evidence>
<evidence type="ECO:0000256" key="2">
    <source>
        <dbReference type="ARBA" id="ARBA00007613"/>
    </source>
</evidence>
<keyword evidence="7" id="KW-0998">Cell outer membrane</keyword>
<keyword evidence="5" id="KW-0812">Transmembrane</keyword>
<proteinExistence type="inferred from homology"/>
<dbReference type="SUPFAM" id="SSF56954">
    <property type="entry name" value="Outer membrane efflux proteins (OEP)"/>
    <property type="match status" value="1"/>
</dbReference>
<keyword evidence="8" id="KW-0732">Signal</keyword>
<reference evidence="10" key="1">
    <citation type="submission" date="2017-04" db="EMBL/GenBank/DDBJ databases">
        <title>Comparative genomics and description of representatives of a novel lineage of planctomycetes thriving in anoxic sediments.</title>
        <authorList>
            <person name="Spring S."/>
            <person name="Bunk B."/>
            <person name="Sproer C."/>
        </authorList>
    </citation>
    <scope>NUCLEOTIDE SEQUENCE [LARGE SCALE GENOMIC DNA]</scope>
    <source>
        <strain evidence="10">ST-PulAB-D4</strain>
    </source>
</reference>
<evidence type="ECO:0000313" key="9">
    <source>
        <dbReference type="EMBL" id="ARN56884.1"/>
    </source>
</evidence>
<keyword evidence="10" id="KW-1185">Reference proteome</keyword>
<dbReference type="GO" id="GO:0009279">
    <property type="term" value="C:cell outer membrane"/>
    <property type="evidence" value="ECO:0007669"/>
    <property type="project" value="UniProtKB-SubCell"/>
</dbReference>